<feature type="transmembrane region" description="Helical" evidence="1">
    <location>
        <begin position="352"/>
        <end position="380"/>
    </location>
</feature>
<protein>
    <submittedName>
        <fullName evidence="2">Gluconate transporter</fullName>
    </submittedName>
</protein>
<feature type="transmembrane region" description="Helical" evidence="1">
    <location>
        <begin position="102"/>
        <end position="127"/>
    </location>
</feature>
<reference evidence="2" key="2">
    <citation type="submission" date="2020-09" db="EMBL/GenBank/DDBJ databases">
        <authorList>
            <person name="Sun Q."/>
            <person name="Zhou Y."/>
        </authorList>
    </citation>
    <scope>NUCLEOTIDE SEQUENCE</scope>
    <source>
        <strain evidence="2">CGMCC 1.12921</strain>
    </source>
</reference>
<keyword evidence="3" id="KW-1185">Reference proteome</keyword>
<feature type="transmembrane region" description="Helical" evidence="1">
    <location>
        <begin position="313"/>
        <end position="332"/>
    </location>
</feature>
<proteinExistence type="predicted"/>
<evidence type="ECO:0000256" key="1">
    <source>
        <dbReference type="SAM" id="Phobius"/>
    </source>
</evidence>
<dbReference type="InterPro" id="IPR003474">
    <property type="entry name" value="Glcn_transporter"/>
</dbReference>
<dbReference type="NCBIfam" id="TIGR00791">
    <property type="entry name" value="gntP"/>
    <property type="match status" value="1"/>
</dbReference>
<dbReference type="GO" id="GO:0015128">
    <property type="term" value="F:gluconate transmembrane transporter activity"/>
    <property type="evidence" value="ECO:0007669"/>
    <property type="project" value="InterPro"/>
</dbReference>
<accession>A0A8J2Y725</accession>
<feature type="transmembrane region" description="Helical" evidence="1">
    <location>
        <begin position="139"/>
        <end position="157"/>
    </location>
</feature>
<reference evidence="2" key="1">
    <citation type="journal article" date="2014" name="Int. J. Syst. Evol. Microbiol.">
        <title>Complete genome sequence of Corynebacterium casei LMG S-19264T (=DSM 44701T), isolated from a smear-ripened cheese.</title>
        <authorList>
            <consortium name="US DOE Joint Genome Institute (JGI-PGF)"/>
            <person name="Walter F."/>
            <person name="Albersmeier A."/>
            <person name="Kalinowski J."/>
            <person name="Ruckert C."/>
        </authorList>
    </citation>
    <scope>NUCLEOTIDE SEQUENCE</scope>
    <source>
        <strain evidence="2">CGMCC 1.12921</strain>
    </source>
</reference>
<organism evidence="2 3">
    <name type="scientific">Aquisalinus flavus</name>
    <dbReference type="NCBI Taxonomy" id="1526572"/>
    <lineage>
        <taxon>Bacteria</taxon>
        <taxon>Pseudomonadati</taxon>
        <taxon>Pseudomonadota</taxon>
        <taxon>Alphaproteobacteria</taxon>
        <taxon>Parvularculales</taxon>
        <taxon>Parvularculaceae</taxon>
        <taxon>Aquisalinus</taxon>
    </lineage>
</organism>
<dbReference type="AlphaFoldDB" id="A0A8J2Y725"/>
<feature type="transmembrane region" description="Helical" evidence="1">
    <location>
        <begin position="5"/>
        <end position="21"/>
    </location>
</feature>
<feature type="transmembrane region" description="Helical" evidence="1">
    <location>
        <begin position="392"/>
        <end position="411"/>
    </location>
</feature>
<feature type="transmembrane region" description="Helical" evidence="1">
    <location>
        <begin position="57"/>
        <end position="78"/>
    </location>
</feature>
<sequence length="456" mass="47047">MAYLPLIMTGVSIAALLFLVLKVRMPAFVALLLVSLMFGLSTGMAPGDIIDSVRNGMGGTLGFVAIVVGLGAMMGALLEVSGGVQAISSGILKRFGEGKAQWALGLIGFLVAIPVFFDVALIIMIPILFGLRERTAKPLIWFALPLMAGLAVTHSFIPPTPGPIAVAEILSAELGWVILFGALAGLPAMVIAGPMLANLLIKLDREGMRSKFRGGQADLEEPGDPDAPAIEPIGFGAALSVIMLPLVLILAGTLTGVVGEGRLPASAISVVGFVGHPFVALLITVLYAWYLFGIRKGFKAAYLHDAMLKALEPAGIVVLVTGAGGVFKQILVDSGGGRQLAEVLSAGAMPPIVFAFLVATIVRVAQGSATVAMITAAGLVAPVAELAGLQGAQLGLLVIAIASGATMVSHVNDSGFWLVSRYLGLTEAQTLKTWTVSTTLIGLTGFAVVLLLSLFF</sequence>
<dbReference type="Pfam" id="PF02447">
    <property type="entry name" value="GntP_permease"/>
    <property type="match status" value="1"/>
</dbReference>
<name>A0A8J2Y725_9PROT</name>
<evidence type="ECO:0000313" key="2">
    <source>
        <dbReference type="EMBL" id="GGD17644.1"/>
    </source>
</evidence>
<evidence type="ECO:0000313" key="3">
    <source>
        <dbReference type="Proteomes" id="UP000613582"/>
    </source>
</evidence>
<feature type="transmembrane region" description="Helical" evidence="1">
    <location>
        <begin position="267"/>
        <end position="292"/>
    </location>
</feature>
<keyword evidence="1" id="KW-0472">Membrane</keyword>
<gene>
    <name evidence="2" type="ORF">GCM10011342_28080</name>
</gene>
<dbReference type="PIRSF" id="PIRSF002746">
    <property type="entry name" value="Gluconate_transporter"/>
    <property type="match status" value="1"/>
</dbReference>
<dbReference type="PANTHER" id="PTHR30354">
    <property type="entry name" value="GNT FAMILY GLUCONATE TRANSPORTER"/>
    <property type="match status" value="1"/>
</dbReference>
<dbReference type="PANTHER" id="PTHR30354:SF25">
    <property type="entry name" value="INNER MEMBRANE PERMEASE YGBN"/>
    <property type="match status" value="1"/>
</dbReference>
<feature type="transmembrane region" description="Helical" evidence="1">
    <location>
        <begin position="233"/>
        <end position="255"/>
    </location>
</feature>
<dbReference type="RefSeq" id="WP_188157813.1">
    <property type="nucleotide sequence ID" value="NZ_BMGH01000001.1"/>
</dbReference>
<keyword evidence="1" id="KW-1133">Transmembrane helix</keyword>
<dbReference type="Proteomes" id="UP000613582">
    <property type="component" value="Unassembled WGS sequence"/>
</dbReference>
<dbReference type="EMBL" id="BMGH01000001">
    <property type="protein sequence ID" value="GGD17644.1"/>
    <property type="molecule type" value="Genomic_DNA"/>
</dbReference>
<feature type="transmembrane region" description="Helical" evidence="1">
    <location>
        <begin position="177"/>
        <end position="201"/>
    </location>
</feature>
<comment type="caution">
    <text evidence="2">The sequence shown here is derived from an EMBL/GenBank/DDBJ whole genome shotgun (WGS) entry which is preliminary data.</text>
</comment>
<dbReference type="GO" id="GO:0005886">
    <property type="term" value="C:plasma membrane"/>
    <property type="evidence" value="ECO:0007669"/>
    <property type="project" value="TreeGrafter"/>
</dbReference>
<feature type="transmembrane region" description="Helical" evidence="1">
    <location>
        <begin position="27"/>
        <end position="45"/>
    </location>
</feature>
<feature type="transmembrane region" description="Helical" evidence="1">
    <location>
        <begin position="431"/>
        <end position="455"/>
    </location>
</feature>
<keyword evidence="1" id="KW-0812">Transmembrane</keyword>